<name>A0AAV7VSN9_PLEWA</name>
<evidence type="ECO:0000313" key="3">
    <source>
        <dbReference type="Proteomes" id="UP001066276"/>
    </source>
</evidence>
<dbReference type="EMBL" id="JANPWB010000003">
    <property type="protein sequence ID" value="KAJ1203596.1"/>
    <property type="molecule type" value="Genomic_DNA"/>
</dbReference>
<reference evidence="2" key="1">
    <citation type="journal article" date="2022" name="bioRxiv">
        <title>Sequencing and chromosome-scale assembly of the giantPleurodeles waltlgenome.</title>
        <authorList>
            <person name="Brown T."/>
            <person name="Elewa A."/>
            <person name="Iarovenko S."/>
            <person name="Subramanian E."/>
            <person name="Araus A.J."/>
            <person name="Petzold A."/>
            <person name="Susuki M."/>
            <person name="Suzuki K.-i.T."/>
            <person name="Hayashi T."/>
            <person name="Toyoda A."/>
            <person name="Oliveira C."/>
            <person name="Osipova E."/>
            <person name="Leigh N.D."/>
            <person name="Simon A."/>
            <person name="Yun M.H."/>
        </authorList>
    </citation>
    <scope>NUCLEOTIDE SEQUENCE</scope>
    <source>
        <strain evidence="2">20211129_DDA</strain>
        <tissue evidence="2">Liver</tissue>
    </source>
</reference>
<dbReference type="Proteomes" id="UP001066276">
    <property type="component" value="Chromosome 2_1"/>
</dbReference>
<proteinExistence type="predicted"/>
<feature type="region of interest" description="Disordered" evidence="1">
    <location>
        <begin position="34"/>
        <end position="57"/>
    </location>
</feature>
<feature type="region of interest" description="Disordered" evidence="1">
    <location>
        <begin position="78"/>
        <end position="98"/>
    </location>
</feature>
<gene>
    <name evidence="2" type="ORF">NDU88_007380</name>
</gene>
<organism evidence="2 3">
    <name type="scientific">Pleurodeles waltl</name>
    <name type="common">Iberian ribbed newt</name>
    <dbReference type="NCBI Taxonomy" id="8319"/>
    <lineage>
        <taxon>Eukaryota</taxon>
        <taxon>Metazoa</taxon>
        <taxon>Chordata</taxon>
        <taxon>Craniata</taxon>
        <taxon>Vertebrata</taxon>
        <taxon>Euteleostomi</taxon>
        <taxon>Amphibia</taxon>
        <taxon>Batrachia</taxon>
        <taxon>Caudata</taxon>
        <taxon>Salamandroidea</taxon>
        <taxon>Salamandridae</taxon>
        <taxon>Pleurodelinae</taxon>
        <taxon>Pleurodeles</taxon>
    </lineage>
</organism>
<dbReference type="AlphaFoldDB" id="A0AAV7VSN9"/>
<comment type="caution">
    <text evidence="2">The sequence shown here is derived from an EMBL/GenBank/DDBJ whole genome shotgun (WGS) entry which is preliminary data.</text>
</comment>
<accession>A0AAV7VSN9</accession>
<evidence type="ECO:0000256" key="1">
    <source>
        <dbReference type="SAM" id="MobiDB-lite"/>
    </source>
</evidence>
<sequence length="114" mass="12584">MKRGRALAAEELLQHGSTAAESNTCQQCAAPRLSWGQHAKREARTCSRPRTWPGREERNQKWAWAGWLKSVGNIAAASQADWSGDSDKSRDEQGAGEGPISWLLGIWNVAPEKK</sequence>
<evidence type="ECO:0000313" key="2">
    <source>
        <dbReference type="EMBL" id="KAJ1203596.1"/>
    </source>
</evidence>
<keyword evidence="3" id="KW-1185">Reference proteome</keyword>
<protein>
    <submittedName>
        <fullName evidence="2">Uncharacterized protein</fullName>
    </submittedName>
</protein>